<comment type="caution">
    <text evidence="1">The sequence shown here is derived from an EMBL/GenBank/DDBJ whole genome shotgun (WGS) entry which is preliminary data.</text>
</comment>
<organism evidence="1 2">
    <name type="scientific">Pyrus ussuriensis x Pyrus communis</name>
    <dbReference type="NCBI Taxonomy" id="2448454"/>
    <lineage>
        <taxon>Eukaryota</taxon>
        <taxon>Viridiplantae</taxon>
        <taxon>Streptophyta</taxon>
        <taxon>Embryophyta</taxon>
        <taxon>Tracheophyta</taxon>
        <taxon>Spermatophyta</taxon>
        <taxon>Magnoliopsida</taxon>
        <taxon>eudicotyledons</taxon>
        <taxon>Gunneridae</taxon>
        <taxon>Pentapetalae</taxon>
        <taxon>rosids</taxon>
        <taxon>fabids</taxon>
        <taxon>Rosales</taxon>
        <taxon>Rosaceae</taxon>
        <taxon>Amygdaloideae</taxon>
        <taxon>Maleae</taxon>
        <taxon>Pyrus</taxon>
    </lineage>
</organism>
<reference evidence="2" key="2">
    <citation type="submission" date="2019-10" db="EMBL/GenBank/DDBJ databases">
        <title>A de novo genome assembly of a pear dwarfing rootstock.</title>
        <authorList>
            <person name="Wang F."/>
            <person name="Wang J."/>
            <person name="Li S."/>
            <person name="Zhang Y."/>
            <person name="Fang M."/>
            <person name="Ma L."/>
            <person name="Zhao Y."/>
            <person name="Jiang S."/>
        </authorList>
    </citation>
    <scope>NUCLEOTIDE SEQUENCE [LARGE SCALE GENOMIC DNA]</scope>
</reference>
<protein>
    <submittedName>
        <fullName evidence="1">Uncharacterized protein</fullName>
    </submittedName>
</protein>
<reference evidence="1 2" key="3">
    <citation type="submission" date="2019-11" db="EMBL/GenBank/DDBJ databases">
        <title>A de novo genome assembly of a pear dwarfing rootstock.</title>
        <authorList>
            <person name="Wang F."/>
            <person name="Wang J."/>
            <person name="Li S."/>
            <person name="Zhang Y."/>
            <person name="Fang M."/>
            <person name="Ma L."/>
            <person name="Zhao Y."/>
            <person name="Jiang S."/>
        </authorList>
    </citation>
    <scope>NUCLEOTIDE SEQUENCE [LARGE SCALE GENOMIC DNA]</scope>
    <source>
        <strain evidence="1">S2</strain>
        <tissue evidence="1">Leaf</tissue>
    </source>
</reference>
<dbReference type="OrthoDB" id="1602498at2759"/>
<dbReference type="EMBL" id="SMOL01000157">
    <property type="protein sequence ID" value="KAB2626490.1"/>
    <property type="molecule type" value="Genomic_DNA"/>
</dbReference>
<name>A0A5N5HLU4_9ROSA</name>
<gene>
    <name evidence="1" type="ORF">D8674_020108</name>
</gene>
<reference evidence="1 2" key="1">
    <citation type="submission" date="2019-09" db="EMBL/GenBank/DDBJ databases">
        <authorList>
            <person name="Ou C."/>
        </authorList>
    </citation>
    <scope>NUCLEOTIDE SEQUENCE [LARGE SCALE GENOMIC DNA]</scope>
    <source>
        <strain evidence="1">S2</strain>
        <tissue evidence="1">Leaf</tissue>
    </source>
</reference>
<keyword evidence="2" id="KW-1185">Reference proteome</keyword>
<evidence type="ECO:0000313" key="1">
    <source>
        <dbReference type="EMBL" id="KAB2626490.1"/>
    </source>
</evidence>
<dbReference type="Proteomes" id="UP000327157">
    <property type="component" value="Chromosome 2"/>
</dbReference>
<proteinExistence type="predicted"/>
<evidence type="ECO:0000313" key="2">
    <source>
        <dbReference type="Proteomes" id="UP000327157"/>
    </source>
</evidence>
<sequence>MTPKYDYVVCSIEEFNDLDILSIDELQSSLLMHEQRINRHTVDEQVLKVTHEIQRGGRGRRSGFKEDDERWVGIDLTSLPLNVTIVMNL</sequence>
<dbReference type="AlphaFoldDB" id="A0A5N5HLU4"/>
<accession>A0A5N5HLU4</accession>